<feature type="DNA-binding region" description="H-T-H motif" evidence="4">
    <location>
        <begin position="30"/>
        <end position="49"/>
    </location>
</feature>
<evidence type="ECO:0000313" key="7">
    <source>
        <dbReference type="Proteomes" id="UP000254467"/>
    </source>
</evidence>
<proteinExistence type="predicted"/>
<dbReference type="SUPFAM" id="SSF46689">
    <property type="entry name" value="Homeodomain-like"/>
    <property type="match status" value="1"/>
</dbReference>
<sequence length="188" mass="21177">MSDETAPSAREKIISATLDTIAKEGLEGTTMRRVALTAGMSVGAITHHFPNREALLIDAMNQYTNATLERFNSYFEGVHDLQSAREGVVKLISAPAQSRLDIVVGSELYTISLRRPRFRLLLDRWTRASRDIMLRYFTQDTVHIIDALYEGLLLHRRMNLGEYTDDLIASAVEQLTPPEKYIGPNHSS</sequence>
<organism evidence="6 7">
    <name type="scientific">Corynebacterium pilosum</name>
    <dbReference type="NCBI Taxonomy" id="35756"/>
    <lineage>
        <taxon>Bacteria</taxon>
        <taxon>Bacillati</taxon>
        <taxon>Actinomycetota</taxon>
        <taxon>Actinomycetes</taxon>
        <taxon>Mycobacteriales</taxon>
        <taxon>Corynebacteriaceae</taxon>
        <taxon>Corynebacterium</taxon>
    </lineage>
</organism>
<evidence type="ECO:0000313" key="6">
    <source>
        <dbReference type="EMBL" id="STC69734.1"/>
    </source>
</evidence>
<keyword evidence="7" id="KW-1185">Reference proteome</keyword>
<dbReference type="PANTHER" id="PTHR30055:SF234">
    <property type="entry name" value="HTH-TYPE TRANSCRIPTIONAL REGULATOR BETI"/>
    <property type="match status" value="1"/>
</dbReference>
<keyword evidence="1" id="KW-0805">Transcription regulation</keyword>
<dbReference type="InterPro" id="IPR050109">
    <property type="entry name" value="HTH-type_TetR-like_transc_reg"/>
</dbReference>
<dbReference type="Proteomes" id="UP000254467">
    <property type="component" value="Unassembled WGS sequence"/>
</dbReference>
<dbReference type="InterPro" id="IPR001647">
    <property type="entry name" value="HTH_TetR"/>
</dbReference>
<gene>
    <name evidence="6" type="primary">rutR</name>
    <name evidence="6" type="ORF">NCTC11862_01533</name>
</gene>
<dbReference type="AlphaFoldDB" id="A0A376CMT2"/>
<evidence type="ECO:0000259" key="5">
    <source>
        <dbReference type="PROSITE" id="PS50977"/>
    </source>
</evidence>
<dbReference type="Gene3D" id="1.10.357.10">
    <property type="entry name" value="Tetracycline Repressor, domain 2"/>
    <property type="match status" value="1"/>
</dbReference>
<reference evidence="6 7" key="1">
    <citation type="submission" date="2018-06" db="EMBL/GenBank/DDBJ databases">
        <authorList>
            <consortium name="Pathogen Informatics"/>
            <person name="Doyle S."/>
        </authorList>
    </citation>
    <scope>NUCLEOTIDE SEQUENCE [LARGE SCALE GENOMIC DNA]</scope>
    <source>
        <strain evidence="6 7">NCTC11862</strain>
    </source>
</reference>
<keyword evidence="3" id="KW-0804">Transcription</keyword>
<dbReference type="GO" id="GO:0003700">
    <property type="term" value="F:DNA-binding transcription factor activity"/>
    <property type="evidence" value="ECO:0007669"/>
    <property type="project" value="TreeGrafter"/>
</dbReference>
<dbReference type="EMBL" id="UFXQ01000001">
    <property type="protein sequence ID" value="STC69734.1"/>
    <property type="molecule type" value="Genomic_DNA"/>
</dbReference>
<evidence type="ECO:0000256" key="4">
    <source>
        <dbReference type="PROSITE-ProRule" id="PRU00335"/>
    </source>
</evidence>
<evidence type="ECO:0000256" key="1">
    <source>
        <dbReference type="ARBA" id="ARBA00023015"/>
    </source>
</evidence>
<dbReference type="PANTHER" id="PTHR30055">
    <property type="entry name" value="HTH-TYPE TRANSCRIPTIONAL REGULATOR RUTR"/>
    <property type="match status" value="1"/>
</dbReference>
<accession>A0A376CMT2</accession>
<keyword evidence="2 4" id="KW-0238">DNA-binding</keyword>
<dbReference type="PROSITE" id="PS50977">
    <property type="entry name" value="HTH_TETR_2"/>
    <property type="match status" value="1"/>
</dbReference>
<feature type="domain" description="HTH tetR-type" evidence="5">
    <location>
        <begin position="7"/>
        <end position="67"/>
    </location>
</feature>
<evidence type="ECO:0000256" key="2">
    <source>
        <dbReference type="ARBA" id="ARBA00023125"/>
    </source>
</evidence>
<dbReference type="Pfam" id="PF00440">
    <property type="entry name" value="TetR_N"/>
    <property type="match status" value="1"/>
</dbReference>
<dbReference type="PRINTS" id="PR00455">
    <property type="entry name" value="HTHTETR"/>
</dbReference>
<dbReference type="InterPro" id="IPR009057">
    <property type="entry name" value="Homeodomain-like_sf"/>
</dbReference>
<dbReference type="OrthoDB" id="4408384at2"/>
<dbReference type="STRING" id="35756.GCA_001044155_01995"/>
<dbReference type="GO" id="GO:0000976">
    <property type="term" value="F:transcription cis-regulatory region binding"/>
    <property type="evidence" value="ECO:0007669"/>
    <property type="project" value="TreeGrafter"/>
</dbReference>
<evidence type="ECO:0000256" key="3">
    <source>
        <dbReference type="ARBA" id="ARBA00023163"/>
    </source>
</evidence>
<protein>
    <submittedName>
        <fullName evidence="6">TetR family transcriptional regulator</fullName>
    </submittedName>
</protein>
<dbReference type="RefSeq" id="WP_018582575.1">
    <property type="nucleotide sequence ID" value="NZ_LDYD01000007.1"/>
</dbReference>
<name>A0A376CMT2_9CORY</name>